<organism evidence="1 2">
    <name type="scientific">Micromonospora nigra</name>
    <dbReference type="NCBI Taxonomy" id="145857"/>
    <lineage>
        <taxon>Bacteria</taxon>
        <taxon>Bacillati</taxon>
        <taxon>Actinomycetota</taxon>
        <taxon>Actinomycetes</taxon>
        <taxon>Micromonosporales</taxon>
        <taxon>Micromonosporaceae</taxon>
        <taxon>Micromonospora</taxon>
    </lineage>
</organism>
<proteinExistence type="predicted"/>
<sequence>MTDATPGLRTIQVADDVYDVLKRTADSRDTDINGALRYLFEVPTPRAAAEDDDED</sequence>
<dbReference type="EMBL" id="FMHT01000003">
    <property type="protein sequence ID" value="SCL26421.1"/>
    <property type="molecule type" value="Genomic_DNA"/>
</dbReference>
<name>A0A1C6SAQ9_9ACTN</name>
<accession>A0A1C6SAQ9</accession>
<gene>
    <name evidence="1" type="ORF">GA0070616_3304</name>
</gene>
<protein>
    <submittedName>
        <fullName evidence="1">Uncharacterized protein</fullName>
    </submittedName>
</protein>
<dbReference type="Proteomes" id="UP000199699">
    <property type="component" value="Unassembled WGS sequence"/>
</dbReference>
<dbReference type="RefSeq" id="WP_175440098.1">
    <property type="nucleotide sequence ID" value="NZ_FMHT01000003.1"/>
</dbReference>
<dbReference type="AlphaFoldDB" id="A0A1C6SAQ9"/>
<keyword evidence="2" id="KW-1185">Reference proteome</keyword>
<reference evidence="1 2" key="1">
    <citation type="submission" date="2016-06" db="EMBL/GenBank/DDBJ databases">
        <authorList>
            <person name="Kjaerup R.B."/>
            <person name="Dalgaard T.S."/>
            <person name="Juul-Madsen H.R."/>
        </authorList>
    </citation>
    <scope>NUCLEOTIDE SEQUENCE [LARGE SCALE GENOMIC DNA]</scope>
    <source>
        <strain evidence="1 2">DSM 43818</strain>
    </source>
</reference>
<evidence type="ECO:0000313" key="1">
    <source>
        <dbReference type="EMBL" id="SCL26421.1"/>
    </source>
</evidence>
<evidence type="ECO:0000313" key="2">
    <source>
        <dbReference type="Proteomes" id="UP000199699"/>
    </source>
</evidence>